<protein>
    <submittedName>
        <fullName evidence="1">Uncharacterized protein</fullName>
    </submittedName>
</protein>
<evidence type="ECO:0000313" key="1">
    <source>
        <dbReference type="EMBL" id="EMS49475.1"/>
    </source>
</evidence>
<name>M7ZAN5_TRIUA</name>
<sequence>MEQALEGVVPLLPFLFLASLPWSLAATRSSYIEAVNMRDVNDDPPPLFPLSSGVMLARE</sequence>
<dbReference type="AlphaFoldDB" id="M7ZAN5"/>
<dbReference type="EMBL" id="KD243197">
    <property type="protein sequence ID" value="EMS49475.1"/>
    <property type="molecule type" value="Genomic_DNA"/>
</dbReference>
<gene>
    <name evidence="1" type="ORF">TRIUR3_20503</name>
</gene>
<accession>M7ZAN5</accession>
<proteinExistence type="predicted"/>
<organism evidence="1">
    <name type="scientific">Triticum urartu</name>
    <name type="common">Red wild einkorn</name>
    <name type="synonym">Crithodium urartu</name>
    <dbReference type="NCBI Taxonomy" id="4572"/>
    <lineage>
        <taxon>Eukaryota</taxon>
        <taxon>Viridiplantae</taxon>
        <taxon>Streptophyta</taxon>
        <taxon>Embryophyta</taxon>
        <taxon>Tracheophyta</taxon>
        <taxon>Spermatophyta</taxon>
        <taxon>Magnoliopsida</taxon>
        <taxon>Liliopsida</taxon>
        <taxon>Poales</taxon>
        <taxon>Poaceae</taxon>
        <taxon>BOP clade</taxon>
        <taxon>Pooideae</taxon>
        <taxon>Triticodae</taxon>
        <taxon>Triticeae</taxon>
        <taxon>Triticinae</taxon>
        <taxon>Triticum</taxon>
    </lineage>
</organism>
<reference evidence="1" key="1">
    <citation type="journal article" date="2013" name="Nature">
        <title>Draft genome of the wheat A-genome progenitor Triticum urartu.</title>
        <authorList>
            <person name="Ling H.Q."/>
            <person name="Zhao S."/>
            <person name="Liu D."/>
            <person name="Wang J."/>
            <person name="Sun H."/>
            <person name="Zhang C."/>
            <person name="Fan H."/>
            <person name="Li D."/>
            <person name="Dong L."/>
            <person name="Tao Y."/>
            <person name="Gao C."/>
            <person name="Wu H."/>
            <person name="Li Y."/>
            <person name="Cui Y."/>
            <person name="Guo X."/>
            <person name="Zheng S."/>
            <person name="Wang B."/>
            <person name="Yu K."/>
            <person name="Liang Q."/>
            <person name="Yang W."/>
            <person name="Lou X."/>
            <person name="Chen J."/>
            <person name="Feng M."/>
            <person name="Jian J."/>
            <person name="Zhang X."/>
            <person name="Luo G."/>
            <person name="Jiang Y."/>
            <person name="Liu J."/>
            <person name="Wang Z."/>
            <person name="Sha Y."/>
            <person name="Zhang B."/>
            <person name="Wu H."/>
            <person name="Tang D."/>
            <person name="Shen Q."/>
            <person name="Xue P."/>
            <person name="Zou S."/>
            <person name="Wang X."/>
            <person name="Liu X."/>
            <person name="Wang F."/>
            <person name="Yang Y."/>
            <person name="An X."/>
            <person name="Dong Z."/>
            <person name="Zhang K."/>
            <person name="Zhang X."/>
            <person name="Luo M.C."/>
            <person name="Dvorak J."/>
            <person name="Tong Y."/>
            <person name="Wang J."/>
            <person name="Yang H."/>
            <person name="Li Z."/>
            <person name="Wang D."/>
            <person name="Zhang A."/>
            <person name="Wang J."/>
        </authorList>
    </citation>
    <scope>NUCLEOTIDE SEQUENCE</scope>
</reference>